<reference evidence="1 2" key="1">
    <citation type="journal article" date="2021" name="Front. Genet.">
        <title>Chromosome-Level Genome Assembly Reveals Significant Gene Expansion in the Toll and IMD Signaling Pathways of Dendrolimus kikuchii.</title>
        <authorList>
            <person name="Zhou J."/>
            <person name="Wu P."/>
            <person name="Xiong Z."/>
            <person name="Liu N."/>
            <person name="Zhao N."/>
            <person name="Ji M."/>
            <person name="Qiu Y."/>
            <person name="Yang B."/>
        </authorList>
    </citation>
    <scope>NUCLEOTIDE SEQUENCE [LARGE SCALE GENOMIC DNA]</scope>
    <source>
        <strain evidence="1">Ann1</strain>
    </source>
</reference>
<dbReference type="Proteomes" id="UP000824533">
    <property type="component" value="Linkage Group LG01"/>
</dbReference>
<evidence type="ECO:0000313" key="2">
    <source>
        <dbReference type="Proteomes" id="UP000824533"/>
    </source>
</evidence>
<accession>A0ACC1DK04</accession>
<sequence>MLMNTLIMITSLTCVLADNKYEPKNKTFEFHDYVPRSDKGELVNMTKEIYIEAKYRLRQLRGVRDQYAKELPFQIGIIIGKCREKYKRMMEIYRDMNDRMDGRNGFYGPGFQSYVAIYPIISMEMIRLKEREIDSMIHVLEVLPRKLFKSKSTTGSKPDNRLRNREESEKDKNENMLREKLKDEEQELKRRMKEEYEHSHTERVKFELQEDNSSDSKPLNWLLSAY</sequence>
<dbReference type="EMBL" id="CM034387">
    <property type="protein sequence ID" value="KAJ0184309.1"/>
    <property type="molecule type" value="Genomic_DNA"/>
</dbReference>
<protein>
    <submittedName>
        <fullName evidence="1">Uncharacterized protein</fullName>
    </submittedName>
</protein>
<organism evidence="1 2">
    <name type="scientific">Dendrolimus kikuchii</name>
    <dbReference type="NCBI Taxonomy" id="765133"/>
    <lineage>
        <taxon>Eukaryota</taxon>
        <taxon>Metazoa</taxon>
        <taxon>Ecdysozoa</taxon>
        <taxon>Arthropoda</taxon>
        <taxon>Hexapoda</taxon>
        <taxon>Insecta</taxon>
        <taxon>Pterygota</taxon>
        <taxon>Neoptera</taxon>
        <taxon>Endopterygota</taxon>
        <taxon>Lepidoptera</taxon>
        <taxon>Glossata</taxon>
        <taxon>Ditrysia</taxon>
        <taxon>Bombycoidea</taxon>
        <taxon>Lasiocampidae</taxon>
        <taxon>Dendrolimus</taxon>
    </lineage>
</organism>
<keyword evidence="2" id="KW-1185">Reference proteome</keyword>
<gene>
    <name evidence="1" type="ORF">K1T71_000732</name>
</gene>
<name>A0ACC1DK04_9NEOP</name>
<comment type="caution">
    <text evidence="1">The sequence shown here is derived from an EMBL/GenBank/DDBJ whole genome shotgun (WGS) entry which is preliminary data.</text>
</comment>
<proteinExistence type="predicted"/>
<evidence type="ECO:0000313" key="1">
    <source>
        <dbReference type="EMBL" id="KAJ0184309.1"/>
    </source>
</evidence>